<feature type="transmembrane region" description="Helical" evidence="7">
    <location>
        <begin position="312"/>
        <end position="333"/>
    </location>
</feature>
<dbReference type="EMBL" id="JANEYG010000041">
    <property type="protein sequence ID" value="KAJ8916596.1"/>
    <property type="molecule type" value="Genomic_DNA"/>
</dbReference>
<dbReference type="InterPro" id="IPR003663">
    <property type="entry name" value="Sugar/inositol_transpt"/>
</dbReference>
<evidence type="ECO:0000259" key="8">
    <source>
        <dbReference type="PROSITE" id="PS50850"/>
    </source>
</evidence>
<dbReference type="PROSITE" id="PS00217">
    <property type="entry name" value="SUGAR_TRANSPORT_2"/>
    <property type="match status" value="1"/>
</dbReference>
<comment type="similarity">
    <text evidence="6">Belongs to the major facilitator superfamily. Sugar transporter (TC 2.A.1.1) family.</text>
</comment>
<dbReference type="PROSITE" id="PS50850">
    <property type="entry name" value="MFS"/>
    <property type="match status" value="1"/>
</dbReference>
<feature type="transmembrane region" description="Helical" evidence="7">
    <location>
        <begin position="277"/>
        <end position="300"/>
    </location>
</feature>
<dbReference type="NCBIfam" id="TIGR00879">
    <property type="entry name" value="SP"/>
    <property type="match status" value="1"/>
</dbReference>
<accession>A0AAV8VRK5</accession>
<dbReference type="AlphaFoldDB" id="A0AAV8VRK5"/>
<evidence type="ECO:0000256" key="2">
    <source>
        <dbReference type="ARBA" id="ARBA00022692"/>
    </source>
</evidence>
<name>A0AAV8VRK5_9CUCU</name>
<proteinExistence type="inferred from homology"/>
<feature type="transmembrane region" description="Helical" evidence="7">
    <location>
        <begin position="90"/>
        <end position="109"/>
    </location>
</feature>
<dbReference type="Gene3D" id="1.20.1250.20">
    <property type="entry name" value="MFS general substrate transporter like domains"/>
    <property type="match status" value="1"/>
</dbReference>
<evidence type="ECO:0000256" key="4">
    <source>
        <dbReference type="ARBA" id="ARBA00023136"/>
    </source>
</evidence>
<feature type="transmembrane region" description="Helical" evidence="7">
    <location>
        <begin position="379"/>
        <end position="404"/>
    </location>
</feature>
<feature type="transmembrane region" description="Helical" evidence="7">
    <location>
        <begin position="447"/>
        <end position="466"/>
    </location>
</feature>
<feature type="transmembrane region" description="Helical" evidence="7">
    <location>
        <begin position="345"/>
        <end position="367"/>
    </location>
</feature>
<feature type="transmembrane region" description="Helical" evidence="7">
    <location>
        <begin position="121"/>
        <end position="142"/>
    </location>
</feature>
<dbReference type="Proteomes" id="UP001159042">
    <property type="component" value="Unassembled WGS sequence"/>
</dbReference>
<dbReference type="InterPro" id="IPR005829">
    <property type="entry name" value="Sugar_transporter_CS"/>
</dbReference>
<organism evidence="9 10">
    <name type="scientific">Exocentrus adspersus</name>
    <dbReference type="NCBI Taxonomy" id="1586481"/>
    <lineage>
        <taxon>Eukaryota</taxon>
        <taxon>Metazoa</taxon>
        <taxon>Ecdysozoa</taxon>
        <taxon>Arthropoda</taxon>
        <taxon>Hexapoda</taxon>
        <taxon>Insecta</taxon>
        <taxon>Pterygota</taxon>
        <taxon>Neoptera</taxon>
        <taxon>Endopterygota</taxon>
        <taxon>Coleoptera</taxon>
        <taxon>Polyphaga</taxon>
        <taxon>Cucujiformia</taxon>
        <taxon>Chrysomeloidea</taxon>
        <taxon>Cerambycidae</taxon>
        <taxon>Lamiinae</taxon>
        <taxon>Acanthocinini</taxon>
        <taxon>Exocentrus</taxon>
    </lineage>
</organism>
<feature type="transmembrane region" description="Helical" evidence="7">
    <location>
        <begin position="154"/>
        <end position="176"/>
    </location>
</feature>
<comment type="subcellular location">
    <subcellularLocation>
        <location evidence="1">Membrane</location>
        <topology evidence="1">Multi-pass membrane protein</topology>
    </subcellularLocation>
</comment>
<gene>
    <name evidence="9" type="ORF">NQ315_000240</name>
</gene>
<keyword evidence="2 7" id="KW-0812">Transmembrane</keyword>
<keyword evidence="5" id="KW-0325">Glycoprotein</keyword>
<feature type="transmembrane region" description="Helical" evidence="7">
    <location>
        <begin position="416"/>
        <end position="435"/>
    </location>
</feature>
<dbReference type="Pfam" id="PF00083">
    <property type="entry name" value="Sugar_tr"/>
    <property type="match status" value="1"/>
</dbReference>
<evidence type="ECO:0000256" key="7">
    <source>
        <dbReference type="SAM" id="Phobius"/>
    </source>
</evidence>
<dbReference type="PANTHER" id="PTHR48021:SF89">
    <property type="entry name" value="FI02132P-RELATED"/>
    <property type="match status" value="1"/>
</dbReference>
<evidence type="ECO:0000313" key="9">
    <source>
        <dbReference type="EMBL" id="KAJ8916596.1"/>
    </source>
</evidence>
<feature type="transmembrane region" description="Helical" evidence="7">
    <location>
        <begin position="61"/>
        <end position="78"/>
    </location>
</feature>
<keyword evidence="6" id="KW-0813">Transport</keyword>
<feature type="transmembrane region" description="Helical" evidence="7">
    <location>
        <begin position="25"/>
        <end position="49"/>
    </location>
</feature>
<dbReference type="InterPro" id="IPR005828">
    <property type="entry name" value="MFS_sugar_transport-like"/>
</dbReference>
<dbReference type="InterPro" id="IPR020846">
    <property type="entry name" value="MFS_dom"/>
</dbReference>
<dbReference type="InterPro" id="IPR036259">
    <property type="entry name" value="MFS_trans_sf"/>
</dbReference>
<sequence length="496" mass="54246">MDAQLEAKDGTTKETLTKRSTSKQVILALLTNFSSIGPSMTLGFSAVVIPTLKKTFTDDQVSWFASITALAAPFGCFFSGPIADRFGRRAAIFCINITCFIGWMTIYVAHRLHEDKYWLLLLGRLLTGFSVGLSSAPATIYMAEVSSSSLRTMFTTWGSISFSTGILAVYILGFFLKESWGLMALVTCAFPCLGIAFIAFLVPESPSWLVGKNRLDEAKNNMCQVFGTKEYNPYVQSEVEALIKAKGVKASTQTKPMLEQMLRKVKYLLEPQCLKPFTLVFVYFIFQQFAGTFVLVFYAVDIVTKAGVSLDPYLTTVMIGAIRLGTAVLVSCISKRFGRRPLSIASGLGMTLCMLVLACHCLLVNHHQVGGNLETKLTIIPLLCLLLHFVASTLGFLPMPFALAAEVFPTKIRGTASGLLAGSGYLFNFIVVKVYPSMVKSVGSTGVFFFYGGVSLLGTVFVTCLLPETKGKSLQEILEYFGEKPDVETGEKKPLE</sequence>
<comment type="caution">
    <text evidence="9">The sequence shown here is derived from an EMBL/GenBank/DDBJ whole genome shotgun (WGS) entry which is preliminary data.</text>
</comment>
<dbReference type="PANTHER" id="PTHR48021">
    <property type="match status" value="1"/>
</dbReference>
<dbReference type="SUPFAM" id="SSF103473">
    <property type="entry name" value="MFS general substrate transporter"/>
    <property type="match status" value="1"/>
</dbReference>
<evidence type="ECO:0000313" key="10">
    <source>
        <dbReference type="Proteomes" id="UP001159042"/>
    </source>
</evidence>
<feature type="domain" description="Major facilitator superfamily (MFS) profile" evidence="8">
    <location>
        <begin position="1"/>
        <end position="470"/>
    </location>
</feature>
<evidence type="ECO:0000256" key="3">
    <source>
        <dbReference type="ARBA" id="ARBA00022989"/>
    </source>
</evidence>
<keyword evidence="4 7" id="KW-0472">Membrane</keyword>
<protein>
    <recommendedName>
        <fullName evidence="8">Major facilitator superfamily (MFS) profile domain-containing protein</fullName>
    </recommendedName>
</protein>
<keyword evidence="10" id="KW-1185">Reference proteome</keyword>
<evidence type="ECO:0000256" key="1">
    <source>
        <dbReference type="ARBA" id="ARBA00004141"/>
    </source>
</evidence>
<evidence type="ECO:0000256" key="5">
    <source>
        <dbReference type="ARBA" id="ARBA00023180"/>
    </source>
</evidence>
<reference evidence="9 10" key="1">
    <citation type="journal article" date="2023" name="Insect Mol. Biol.">
        <title>Genome sequencing provides insights into the evolution of gene families encoding plant cell wall-degrading enzymes in longhorned beetles.</title>
        <authorList>
            <person name="Shin N.R."/>
            <person name="Okamura Y."/>
            <person name="Kirsch R."/>
            <person name="Pauchet Y."/>
        </authorList>
    </citation>
    <scope>NUCLEOTIDE SEQUENCE [LARGE SCALE GENOMIC DNA]</scope>
    <source>
        <strain evidence="9">EAD_L_NR</strain>
    </source>
</reference>
<dbReference type="FunFam" id="1.20.1250.20:FF:000249">
    <property type="entry name" value="facilitated trehalose transporter Tret1"/>
    <property type="match status" value="1"/>
</dbReference>
<dbReference type="PRINTS" id="PR00171">
    <property type="entry name" value="SUGRTRNSPORT"/>
</dbReference>
<dbReference type="InterPro" id="IPR050549">
    <property type="entry name" value="MFS_Trehalose_Transporter"/>
</dbReference>
<dbReference type="GO" id="GO:0022857">
    <property type="term" value="F:transmembrane transporter activity"/>
    <property type="evidence" value="ECO:0007669"/>
    <property type="project" value="InterPro"/>
</dbReference>
<evidence type="ECO:0000256" key="6">
    <source>
        <dbReference type="RuleBase" id="RU003346"/>
    </source>
</evidence>
<feature type="transmembrane region" description="Helical" evidence="7">
    <location>
        <begin position="182"/>
        <end position="202"/>
    </location>
</feature>
<dbReference type="GO" id="GO:0016020">
    <property type="term" value="C:membrane"/>
    <property type="evidence" value="ECO:0007669"/>
    <property type="project" value="UniProtKB-SubCell"/>
</dbReference>
<keyword evidence="3 7" id="KW-1133">Transmembrane helix</keyword>